<keyword evidence="3" id="KW-1185">Reference proteome</keyword>
<dbReference type="Pfam" id="PF08378">
    <property type="entry name" value="NERD"/>
    <property type="match status" value="1"/>
</dbReference>
<dbReference type="Proteomes" id="UP000679950">
    <property type="component" value="Unassembled WGS sequence"/>
</dbReference>
<comment type="caution">
    <text evidence="2">The sequence shown here is derived from an EMBL/GenBank/DDBJ whole genome shotgun (WGS) entry which is preliminary data.</text>
</comment>
<dbReference type="RefSeq" id="WP_212966907.1">
    <property type="nucleotide sequence ID" value="NZ_BORB01000030.1"/>
</dbReference>
<dbReference type="EMBL" id="BORB01000030">
    <property type="protein sequence ID" value="GIN58814.1"/>
    <property type="molecule type" value="Genomic_DNA"/>
</dbReference>
<protein>
    <submittedName>
        <fullName evidence="2">Nuclease</fullName>
    </submittedName>
</protein>
<evidence type="ECO:0000313" key="3">
    <source>
        <dbReference type="Proteomes" id="UP000679950"/>
    </source>
</evidence>
<feature type="domain" description="NERD" evidence="1">
    <location>
        <begin position="41"/>
        <end position="158"/>
    </location>
</feature>
<gene>
    <name evidence="2" type="ORF">J8TS2_31330</name>
</gene>
<reference evidence="2 3" key="1">
    <citation type="submission" date="2021-03" db="EMBL/GenBank/DDBJ databases">
        <title>Antimicrobial resistance genes in bacteria isolated from Japanese honey, and their potential for conferring macrolide and lincosamide resistance in the American foulbrood pathogen Paenibacillus larvae.</title>
        <authorList>
            <person name="Okamoto M."/>
            <person name="Kumagai M."/>
            <person name="Kanamori H."/>
            <person name="Takamatsu D."/>
        </authorList>
    </citation>
    <scope>NUCLEOTIDE SEQUENCE [LARGE SCALE GENOMIC DNA]</scope>
    <source>
        <strain evidence="2 3">J8TS2</strain>
    </source>
</reference>
<dbReference type="InterPro" id="IPR011528">
    <property type="entry name" value="NERD"/>
</dbReference>
<evidence type="ECO:0000313" key="2">
    <source>
        <dbReference type="EMBL" id="GIN58814.1"/>
    </source>
</evidence>
<dbReference type="PROSITE" id="PS50965">
    <property type="entry name" value="NERD"/>
    <property type="match status" value="1"/>
</dbReference>
<evidence type="ECO:0000259" key="1">
    <source>
        <dbReference type="PROSITE" id="PS50965"/>
    </source>
</evidence>
<accession>A0ABQ4KMT5</accession>
<proteinExistence type="predicted"/>
<name>A0ABQ4KMT5_9BACI</name>
<sequence length="324" mass="37811">MVVKQRTKPLALIKMEAIRRRVTENHWNREEILREYKTRLAGYNGEKAVDYHLSLLNPNTYLIVNDLRLENMTGTHFQIDTILVAQYGIIPLSIKNFREKVVFEEATRQMIHIVDGTEKGYACPTVQAAHHELQLKQWLGKNGYPQLPIHSFIIFSDPHTILKINGNPEHYQHIFTSNQLYLKMTHLEKRFRENRLSKKDMNLLSRELVKQHKPPNYDLMNKLAIKPADIQTGVHCPHCGHLAMARKYGKWLCPKCQKTSITAHIQALLDYFLLIKPSITNAECRKFLHLHSRYPAQKILNSFPNLKKVGKNRGTTYHYVGFQK</sequence>
<organism evidence="2 3">
    <name type="scientific">Lederbergia ruris</name>
    <dbReference type="NCBI Taxonomy" id="217495"/>
    <lineage>
        <taxon>Bacteria</taxon>
        <taxon>Bacillati</taxon>
        <taxon>Bacillota</taxon>
        <taxon>Bacilli</taxon>
        <taxon>Bacillales</taxon>
        <taxon>Bacillaceae</taxon>
        <taxon>Lederbergia</taxon>
    </lineage>
</organism>